<accession>A0ABY5NLI3</accession>
<evidence type="ECO:0000256" key="1">
    <source>
        <dbReference type="SAM" id="MobiDB-lite"/>
    </source>
</evidence>
<dbReference type="Proteomes" id="UP001054811">
    <property type="component" value="Chromosome"/>
</dbReference>
<evidence type="ECO:0000313" key="3">
    <source>
        <dbReference type="Proteomes" id="UP001054811"/>
    </source>
</evidence>
<evidence type="ECO:0000313" key="2">
    <source>
        <dbReference type="EMBL" id="UUT36010.1"/>
    </source>
</evidence>
<sequence>MLADHGPEELAALARQGDPDDTHLRAEIARHLERGAPWLAYVDALVDAAYSPAAALARMSARAHRAQRAHGSAGDLGGRARDLAVALVHGLVGGAERPALRIEPGIDAALFDAILQPFDGDADVEIPGSDQARALRRRSMCAGVPVGLGPGDASVVAVARYPLTPGEGVEAILAAVDEFTLGLGSDESAVVIAPARCLVDALPAALSAVRAETLRTGRVRAIVRLRPGLVTTASREALALWVCGPHADIPLGDRVIALADLTEVELTRAAVTDLVSDILANLGGPGQARAHAFRFARLQRTSSVLARPGALVKDAAPRRMREVPASGDLSAQLDAAIQAASRGRPRARADAASRGRSSRAP</sequence>
<dbReference type="EMBL" id="CP091139">
    <property type="protein sequence ID" value="UUT36010.1"/>
    <property type="molecule type" value="Genomic_DNA"/>
</dbReference>
<proteinExistence type="predicted"/>
<reference evidence="2" key="1">
    <citation type="submission" date="2022-01" db="EMBL/GenBank/DDBJ databases">
        <title>Microbacterium eymi and Microbacterium rhizovicinus sp. nov., isolated from the rhizospheric soil of Elymus tsukushiensis, a plant native to the Dokdo Islands, Republic of Korea.</title>
        <authorList>
            <person name="Hwang Y.J."/>
        </authorList>
    </citation>
    <scope>NUCLEOTIDE SEQUENCE</scope>
    <source>
        <strain evidence="2">KUDC0405</strain>
    </source>
</reference>
<gene>
    <name evidence="2" type="ORF">L2X98_23160</name>
</gene>
<name>A0ABY5NLI3_9MICO</name>
<keyword evidence="3" id="KW-1185">Reference proteome</keyword>
<organism evidence="2 3">
    <name type="scientific">Microbacterium elymi</name>
    <dbReference type="NCBI Taxonomy" id="2909587"/>
    <lineage>
        <taxon>Bacteria</taxon>
        <taxon>Bacillati</taxon>
        <taxon>Actinomycetota</taxon>
        <taxon>Actinomycetes</taxon>
        <taxon>Micrococcales</taxon>
        <taxon>Microbacteriaceae</taxon>
        <taxon>Microbacterium</taxon>
    </lineage>
</organism>
<protein>
    <submittedName>
        <fullName evidence="2">Uncharacterized protein</fullName>
    </submittedName>
</protein>
<feature type="region of interest" description="Disordered" evidence="1">
    <location>
        <begin position="337"/>
        <end position="361"/>
    </location>
</feature>
<dbReference type="RefSeq" id="WP_259612658.1">
    <property type="nucleotide sequence ID" value="NZ_CP091139.2"/>
</dbReference>